<name>A0A239CC52_9ACTN</name>
<comment type="subunit">
    <text evidence="3">Homodimer.</text>
</comment>
<evidence type="ECO:0000256" key="3">
    <source>
        <dbReference type="ARBA" id="ARBA00011738"/>
    </source>
</evidence>
<accession>A0A239CC52</accession>
<evidence type="ECO:0000313" key="12">
    <source>
        <dbReference type="EMBL" id="SNS17034.1"/>
    </source>
</evidence>
<dbReference type="InterPro" id="IPR036819">
    <property type="entry name" value="Subtilisin_inhibitor-like_sf"/>
</dbReference>
<evidence type="ECO:0000256" key="6">
    <source>
        <dbReference type="ARBA" id="ARBA00022900"/>
    </source>
</evidence>
<dbReference type="Pfam" id="PF00720">
    <property type="entry name" value="SSI"/>
    <property type="match status" value="1"/>
</dbReference>
<protein>
    <submittedName>
        <fullName evidence="12">Subtilisin inhibitor-like</fullName>
    </submittedName>
</protein>
<keyword evidence="7" id="KW-1015">Disulfide bond</keyword>
<dbReference type="Gene3D" id="3.30.350.10">
    <property type="entry name" value="Subtilisin inhibitor-like"/>
    <property type="match status" value="1"/>
</dbReference>
<evidence type="ECO:0000259" key="11">
    <source>
        <dbReference type="Pfam" id="PF00720"/>
    </source>
</evidence>
<keyword evidence="4" id="KW-0964">Secreted</keyword>
<feature type="region of interest" description="Disordered" evidence="9">
    <location>
        <begin position="19"/>
        <end position="49"/>
    </location>
</feature>
<evidence type="ECO:0000313" key="13">
    <source>
        <dbReference type="Proteomes" id="UP000198282"/>
    </source>
</evidence>
<dbReference type="SUPFAM" id="SSF55399">
    <property type="entry name" value="Subtilisin inhibitor"/>
    <property type="match status" value="1"/>
</dbReference>
<dbReference type="GO" id="GO:0004867">
    <property type="term" value="F:serine-type endopeptidase inhibitor activity"/>
    <property type="evidence" value="ECO:0007669"/>
    <property type="project" value="UniProtKB-KW"/>
</dbReference>
<evidence type="ECO:0000256" key="1">
    <source>
        <dbReference type="ARBA" id="ARBA00004613"/>
    </source>
</evidence>
<comment type="subcellular location">
    <subcellularLocation>
        <location evidence="1">Secreted</location>
    </subcellularLocation>
</comment>
<evidence type="ECO:0000256" key="7">
    <source>
        <dbReference type="ARBA" id="ARBA00023157"/>
    </source>
</evidence>
<evidence type="ECO:0000256" key="10">
    <source>
        <dbReference type="SAM" id="SignalP"/>
    </source>
</evidence>
<dbReference type="InterPro" id="IPR023549">
    <property type="entry name" value="Subtilisin_inhibitor"/>
</dbReference>
<keyword evidence="5 8" id="KW-0646">Protease inhibitor</keyword>
<evidence type="ECO:0000256" key="5">
    <source>
        <dbReference type="ARBA" id="ARBA00022690"/>
    </source>
</evidence>
<evidence type="ECO:0000256" key="4">
    <source>
        <dbReference type="ARBA" id="ARBA00022525"/>
    </source>
</evidence>
<dbReference type="PRINTS" id="PR00294">
    <property type="entry name" value="SSBTLNINHBTR"/>
</dbReference>
<keyword evidence="6 8" id="KW-0722">Serine protease inhibitor</keyword>
<evidence type="ECO:0000256" key="2">
    <source>
        <dbReference type="ARBA" id="ARBA00010472"/>
    </source>
</evidence>
<reference evidence="12 13" key="1">
    <citation type="submission" date="2017-06" db="EMBL/GenBank/DDBJ databases">
        <authorList>
            <person name="Kim H.J."/>
            <person name="Triplett B.A."/>
        </authorList>
    </citation>
    <scope>NUCLEOTIDE SEQUENCE [LARGE SCALE GENOMIC DNA]</scope>
    <source>
        <strain evidence="12 13">CGMCC 4.2132</strain>
    </source>
</reference>
<keyword evidence="10" id="KW-0732">Signal</keyword>
<gene>
    <name evidence="12" type="ORF">SAMN05216276_100587</name>
</gene>
<evidence type="ECO:0000256" key="8">
    <source>
        <dbReference type="RuleBase" id="RU003471"/>
    </source>
</evidence>
<feature type="signal peptide" evidence="10">
    <location>
        <begin position="1"/>
        <end position="19"/>
    </location>
</feature>
<dbReference type="AlphaFoldDB" id="A0A239CC52"/>
<proteinExistence type="inferred from homology"/>
<dbReference type="EMBL" id="FZOD01000005">
    <property type="protein sequence ID" value="SNS17034.1"/>
    <property type="molecule type" value="Genomic_DNA"/>
</dbReference>
<feature type="chain" id="PRO_5012624731" evidence="10">
    <location>
        <begin position="20"/>
        <end position="150"/>
    </location>
</feature>
<keyword evidence="13" id="KW-1185">Reference proteome</keyword>
<evidence type="ECO:0000256" key="9">
    <source>
        <dbReference type="SAM" id="MobiDB-lite"/>
    </source>
</evidence>
<dbReference type="InterPro" id="IPR000691">
    <property type="entry name" value="Prot_inh_I16_SSI"/>
</dbReference>
<sequence>MIVSAGAMFALATALPTTAAPVSDNRSSPPVSPAPDGRSQPPVAAVPAGEGRSSLALSVSVAGAPAKTAFLDCDRGHGGGAALTTSCDMIRRVGGDLSKMAYDIDMICTDEYAPRTVRAIGTWEGRFVWFTKTYDNGCEMTALTGAVFSI</sequence>
<feature type="domain" description="Subtilisin inhibitor" evidence="11">
    <location>
        <begin position="54"/>
        <end position="136"/>
    </location>
</feature>
<dbReference type="Proteomes" id="UP000198282">
    <property type="component" value="Unassembled WGS sequence"/>
</dbReference>
<organism evidence="12 13">
    <name type="scientific">Streptosporangium subroseum</name>
    <dbReference type="NCBI Taxonomy" id="106412"/>
    <lineage>
        <taxon>Bacteria</taxon>
        <taxon>Bacillati</taxon>
        <taxon>Actinomycetota</taxon>
        <taxon>Actinomycetes</taxon>
        <taxon>Streptosporangiales</taxon>
        <taxon>Streptosporangiaceae</taxon>
        <taxon>Streptosporangium</taxon>
    </lineage>
</organism>
<comment type="similarity">
    <text evidence="2 8">Belongs to the protease inhibitor I16 (SSI) family.</text>
</comment>
<dbReference type="GO" id="GO:0005576">
    <property type="term" value="C:extracellular region"/>
    <property type="evidence" value="ECO:0007669"/>
    <property type="project" value="UniProtKB-SubCell"/>
</dbReference>